<name>A0ACB8Y7Y0_ARCLA</name>
<sequence>MDECLGGCAFKGCIVKSKEGSILPHWDVSVRLYVGQASSNVLYLDRVESACGSACGLSTVTVGVAPRLCDCETGSSKERPGAREVRSRGIRWVYGLMDL</sequence>
<accession>A0ACB8Y7Y0</accession>
<protein>
    <submittedName>
        <fullName evidence="1">Uncharacterized protein</fullName>
    </submittedName>
</protein>
<proteinExistence type="predicted"/>
<reference evidence="2" key="1">
    <citation type="journal article" date="2022" name="Mol. Ecol. Resour.">
        <title>The genomes of chicory, endive, great burdock and yacon provide insights into Asteraceae palaeo-polyploidization history and plant inulin production.</title>
        <authorList>
            <person name="Fan W."/>
            <person name="Wang S."/>
            <person name="Wang H."/>
            <person name="Wang A."/>
            <person name="Jiang F."/>
            <person name="Liu H."/>
            <person name="Zhao H."/>
            <person name="Xu D."/>
            <person name="Zhang Y."/>
        </authorList>
    </citation>
    <scope>NUCLEOTIDE SEQUENCE [LARGE SCALE GENOMIC DNA]</scope>
    <source>
        <strain evidence="2">cv. Niubang</strain>
    </source>
</reference>
<organism evidence="1 2">
    <name type="scientific">Arctium lappa</name>
    <name type="common">Greater burdock</name>
    <name type="synonym">Lappa major</name>
    <dbReference type="NCBI Taxonomy" id="4217"/>
    <lineage>
        <taxon>Eukaryota</taxon>
        <taxon>Viridiplantae</taxon>
        <taxon>Streptophyta</taxon>
        <taxon>Embryophyta</taxon>
        <taxon>Tracheophyta</taxon>
        <taxon>Spermatophyta</taxon>
        <taxon>Magnoliopsida</taxon>
        <taxon>eudicotyledons</taxon>
        <taxon>Gunneridae</taxon>
        <taxon>Pentapetalae</taxon>
        <taxon>asterids</taxon>
        <taxon>campanulids</taxon>
        <taxon>Asterales</taxon>
        <taxon>Asteraceae</taxon>
        <taxon>Carduoideae</taxon>
        <taxon>Cardueae</taxon>
        <taxon>Arctiinae</taxon>
        <taxon>Arctium</taxon>
    </lineage>
</organism>
<evidence type="ECO:0000313" key="2">
    <source>
        <dbReference type="Proteomes" id="UP001055879"/>
    </source>
</evidence>
<comment type="caution">
    <text evidence="1">The sequence shown here is derived from an EMBL/GenBank/DDBJ whole genome shotgun (WGS) entry which is preliminary data.</text>
</comment>
<dbReference type="EMBL" id="CM042060">
    <property type="protein sequence ID" value="KAI3678434.1"/>
    <property type="molecule type" value="Genomic_DNA"/>
</dbReference>
<dbReference type="Proteomes" id="UP001055879">
    <property type="component" value="Linkage Group LG14"/>
</dbReference>
<keyword evidence="2" id="KW-1185">Reference proteome</keyword>
<reference evidence="1 2" key="2">
    <citation type="journal article" date="2022" name="Mol. Ecol. Resour.">
        <title>The genomes of chicory, endive, great burdock and yacon provide insights into Asteraceae paleo-polyploidization history and plant inulin production.</title>
        <authorList>
            <person name="Fan W."/>
            <person name="Wang S."/>
            <person name="Wang H."/>
            <person name="Wang A."/>
            <person name="Jiang F."/>
            <person name="Liu H."/>
            <person name="Zhao H."/>
            <person name="Xu D."/>
            <person name="Zhang Y."/>
        </authorList>
    </citation>
    <scope>NUCLEOTIDE SEQUENCE [LARGE SCALE GENOMIC DNA]</scope>
    <source>
        <strain evidence="2">cv. Niubang</strain>
    </source>
</reference>
<gene>
    <name evidence="1" type="ORF">L6452_37726</name>
</gene>
<evidence type="ECO:0000313" key="1">
    <source>
        <dbReference type="EMBL" id="KAI3678434.1"/>
    </source>
</evidence>